<dbReference type="FunCoup" id="A0A423XGG6">
    <property type="interactions" value="6"/>
</dbReference>
<evidence type="ECO:0000256" key="2">
    <source>
        <dbReference type="ARBA" id="ARBA00014286"/>
    </source>
</evidence>
<comment type="caution">
    <text evidence="3">The sequence shown here is derived from an EMBL/GenBank/DDBJ whole genome shotgun (WGS) entry which is preliminary data.</text>
</comment>
<dbReference type="GO" id="GO:0006629">
    <property type="term" value="P:lipid metabolic process"/>
    <property type="evidence" value="ECO:0007669"/>
    <property type="project" value="InterPro"/>
</dbReference>
<dbReference type="AlphaFoldDB" id="A0A423XGG6"/>
<dbReference type="InterPro" id="IPR017946">
    <property type="entry name" value="PLC-like_Pdiesterase_TIM-brl"/>
</dbReference>
<dbReference type="InParanoid" id="A0A423XGG6"/>
<dbReference type="PANTHER" id="PTHR31571:SF1">
    <property type="entry name" value="ALTERED INHERITANCE OF MITOCHONDRIA PROTEIN 6"/>
    <property type="match status" value="1"/>
</dbReference>
<evidence type="ECO:0000313" key="4">
    <source>
        <dbReference type="Proteomes" id="UP000285146"/>
    </source>
</evidence>
<evidence type="ECO:0000313" key="3">
    <source>
        <dbReference type="EMBL" id="ROW15373.1"/>
    </source>
</evidence>
<evidence type="ECO:0000256" key="1">
    <source>
        <dbReference type="ARBA" id="ARBA00008858"/>
    </source>
</evidence>
<dbReference type="Proteomes" id="UP000285146">
    <property type="component" value="Unassembled WGS sequence"/>
</dbReference>
<organism evidence="3 4">
    <name type="scientific">Cytospora leucostoma</name>
    <dbReference type="NCBI Taxonomy" id="1230097"/>
    <lineage>
        <taxon>Eukaryota</taxon>
        <taxon>Fungi</taxon>
        <taxon>Dikarya</taxon>
        <taxon>Ascomycota</taxon>
        <taxon>Pezizomycotina</taxon>
        <taxon>Sordariomycetes</taxon>
        <taxon>Sordariomycetidae</taxon>
        <taxon>Diaporthales</taxon>
        <taxon>Cytosporaceae</taxon>
        <taxon>Cytospora</taxon>
    </lineage>
</organism>
<dbReference type="InterPro" id="IPR051236">
    <property type="entry name" value="HAT_RTT109-like"/>
</dbReference>
<dbReference type="EMBL" id="LKEB01000009">
    <property type="protein sequence ID" value="ROW15373.1"/>
    <property type="molecule type" value="Genomic_DNA"/>
</dbReference>
<dbReference type="GO" id="GO:0008081">
    <property type="term" value="F:phosphoric diester hydrolase activity"/>
    <property type="evidence" value="ECO:0007669"/>
    <property type="project" value="InterPro"/>
</dbReference>
<gene>
    <name evidence="3" type="ORF">VPNG_02403</name>
</gene>
<dbReference type="PANTHER" id="PTHR31571">
    <property type="entry name" value="ALTERED INHERITANCE OF MITOCHONDRIA PROTEIN 6"/>
    <property type="match status" value="1"/>
</dbReference>
<reference evidence="3 4" key="1">
    <citation type="submission" date="2015-09" db="EMBL/GenBank/DDBJ databases">
        <title>Host preference determinants of Valsa canker pathogens revealed by comparative genomics.</title>
        <authorList>
            <person name="Yin Z."/>
            <person name="Huang L."/>
        </authorList>
    </citation>
    <scope>NUCLEOTIDE SEQUENCE [LARGE SCALE GENOMIC DNA]</scope>
    <source>
        <strain evidence="3 4">SXYLt</strain>
    </source>
</reference>
<proteinExistence type="inferred from homology"/>
<comment type="similarity">
    <text evidence="1">Belongs to the AIM6 family.</text>
</comment>
<protein>
    <recommendedName>
        <fullName evidence="2">Altered inheritance of mitochondria protein 6</fullName>
    </recommendedName>
</protein>
<dbReference type="SUPFAM" id="SSF51695">
    <property type="entry name" value="PLC-like phosphodiesterases"/>
    <property type="match status" value="1"/>
</dbReference>
<accession>A0A423XGG6</accession>
<dbReference type="OrthoDB" id="4153866at2759"/>
<keyword evidence="4" id="KW-1185">Reference proteome</keyword>
<name>A0A423XGG6_9PEZI</name>
<sequence>MLSLDLLIRLGRSTWPKDKDATDDEVFKRWGQAGSGTEGLAWYPTNFLQDVMPKPIHSHNDYWRKVPLFTALHQGCISVEADVWLFDDPAYKDHLYVGHDQAALQRNRTFQSLYIQPLVGILNRQNPTTEFYNGNSRGVFDTAPNQTLTLLVDVKTAGPETWSKVVEQLEPLRERGWLTHFSGGTIHARPITVVGTGDTPFDILTQNTTYRDYFFDAPLDKLLDSPFDATNSYYASVSLGSAIGNTWMGIFSVEQLRKIKQQVREAHVRGLRARYWDLPGWPVRVRNAIWDTLVEEGVDMLNVDNVRDAARREW</sequence>
<dbReference type="STRING" id="1230097.A0A423XGG6"/>